<proteinExistence type="predicted"/>
<dbReference type="Proteomes" id="UP000436006">
    <property type="component" value="Unassembled WGS sequence"/>
</dbReference>
<accession>A0A7K1SM37</accession>
<keyword evidence="2" id="KW-1185">Reference proteome</keyword>
<protein>
    <submittedName>
        <fullName evidence="1">Uncharacterized protein</fullName>
    </submittedName>
</protein>
<evidence type="ECO:0000313" key="2">
    <source>
        <dbReference type="Proteomes" id="UP000436006"/>
    </source>
</evidence>
<reference evidence="1 2" key="1">
    <citation type="submission" date="2019-12" db="EMBL/GenBank/DDBJ databases">
        <title>Spirosoma sp. HMF4905 genome sequencing and assembly.</title>
        <authorList>
            <person name="Kang H."/>
            <person name="Cha I."/>
            <person name="Kim H."/>
            <person name="Joh K."/>
        </authorList>
    </citation>
    <scope>NUCLEOTIDE SEQUENCE [LARGE SCALE GENOMIC DNA]</scope>
    <source>
        <strain evidence="1 2">HMF4905</strain>
    </source>
</reference>
<sequence length="174" mass="20024">MDTLENAIAFLRHNDTPFWWLFSGNSKVGMNVKEEDINASIDLLRKSVEFLPNGSYKLECSANKNDRSGSFKFPFTKGQISTTRAATMSTNSMNPGGLSDEHLRRIRDEERFKLKVENLVDKMERFFEEWPDYKKKIDRLLTDDDDDGIPDILEMTRKVTDVAKAGKEMKGLFS</sequence>
<name>A0A7K1SM37_9BACT</name>
<comment type="caution">
    <text evidence="1">The sequence shown here is derived from an EMBL/GenBank/DDBJ whole genome shotgun (WGS) entry which is preliminary data.</text>
</comment>
<dbReference type="AlphaFoldDB" id="A0A7K1SM37"/>
<dbReference type="RefSeq" id="WP_157589691.1">
    <property type="nucleotide sequence ID" value="NZ_WPIN01000019.1"/>
</dbReference>
<gene>
    <name evidence="1" type="ORF">GO755_32880</name>
</gene>
<dbReference type="EMBL" id="WPIN01000019">
    <property type="protein sequence ID" value="MVM34870.1"/>
    <property type="molecule type" value="Genomic_DNA"/>
</dbReference>
<evidence type="ECO:0000313" key="1">
    <source>
        <dbReference type="EMBL" id="MVM34870.1"/>
    </source>
</evidence>
<organism evidence="1 2">
    <name type="scientific">Spirosoma arboris</name>
    <dbReference type="NCBI Taxonomy" id="2682092"/>
    <lineage>
        <taxon>Bacteria</taxon>
        <taxon>Pseudomonadati</taxon>
        <taxon>Bacteroidota</taxon>
        <taxon>Cytophagia</taxon>
        <taxon>Cytophagales</taxon>
        <taxon>Cytophagaceae</taxon>
        <taxon>Spirosoma</taxon>
    </lineage>
</organism>